<gene>
    <name evidence="2" type="ORF">RIF29_38358</name>
</gene>
<organism evidence="2 3">
    <name type="scientific">Crotalaria pallida</name>
    <name type="common">Smooth rattlebox</name>
    <name type="synonym">Crotalaria striata</name>
    <dbReference type="NCBI Taxonomy" id="3830"/>
    <lineage>
        <taxon>Eukaryota</taxon>
        <taxon>Viridiplantae</taxon>
        <taxon>Streptophyta</taxon>
        <taxon>Embryophyta</taxon>
        <taxon>Tracheophyta</taxon>
        <taxon>Spermatophyta</taxon>
        <taxon>Magnoliopsida</taxon>
        <taxon>eudicotyledons</taxon>
        <taxon>Gunneridae</taxon>
        <taxon>Pentapetalae</taxon>
        <taxon>rosids</taxon>
        <taxon>fabids</taxon>
        <taxon>Fabales</taxon>
        <taxon>Fabaceae</taxon>
        <taxon>Papilionoideae</taxon>
        <taxon>50 kb inversion clade</taxon>
        <taxon>genistoids sensu lato</taxon>
        <taxon>core genistoids</taxon>
        <taxon>Crotalarieae</taxon>
        <taxon>Crotalaria</taxon>
    </lineage>
</organism>
<proteinExistence type="predicted"/>
<protein>
    <submittedName>
        <fullName evidence="2">Uncharacterized protein</fullName>
    </submittedName>
</protein>
<name>A0AAN9HNV5_CROPI</name>
<keyword evidence="3" id="KW-1185">Reference proteome</keyword>
<sequence length="89" mass="9836">MRSRPGKDVTRLTLPLLGPSRRRHSCPPSSRVSSFQSRTATLVLSGSRFRTAPSINEARDLRLTAAMLRAVAKLRRQSLNREPGPLALS</sequence>
<reference evidence="2 3" key="1">
    <citation type="submission" date="2024-01" db="EMBL/GenBank/DDBJ databases">
        <title>The genomes of 5 underutilized Papilionoideae crops provide insights into root nodulation and disease resistanc.</title>
        <authorList>
            <person name="Yuan L."/>
        </authorList>
    </citation>
    <scope>NUCLEOTIDE SEQUENCE [LARGE SCALE GENOMIC DNA]</scope>
    <source>
        <strain evidence="2">ZHUSHIDOU_FW_LH</strain>
        <tissue evidence="2">Leaf</tissue>
    </source>
</reference>
<accession>A0AAN9HNV5</accession>
<evidence type="ECO:0000256" key="1">
    <source>
        <dbReference type="SAM" id="MobiDB-lite"/>
    </source>
</evidence>
<dbReference type="Proteomes" id="UP001372338">
    <property type="component" value="Unassembled WGS sequence"/>
</dbReference>
<evidence type="ECO:0000313" key="2">
    <source>
        <dbReference type="EMBL" id="KAK7243556.1"/>
    </source>
</evidence>
<feature type="region of interest" description="Disordered" evidence="1">
    <location>
        <begin position="1"/>
        <end position="33"/>
    </location>
</feature>
<comment type="caution">
    <text evidence="2">The sequence shown here is derived from an EMBL/GenBank/DDBJ whole genome shotgun (WGS) entry which is preliminary data.</text>
</comment>
<dbReference type="AlphaFoldDB" id="A0AAN9HNV5"/>
<dbReference type="EMBL" id="JAYWIO010000008">
    <property type="protein sequence ID" value="KAK7243556.1"/>
    <property type="molecule type" value="Genomic_DNA"/>
</dbReference>
<evidence type="ECO:0000313" key="3">
    <source>
        <dbReference type="Proteomes" id="UP001372338"/>
    </source>
</evidence>
<feature type="compositionally biased region" description="Basic and acidic residues" evidence="1">
    <location>
        <begin position="1"/>
        <end position="10"/>
    </location>
</feature>